<dbReference type="AlphaFoldDB" id="A0A4U0P771"/>
<keyword evidence="1" id="KW-0732">Signal</keyword>
<comment type="caution">
    <text evidence="2">The sequence shown here is derived from an EMBL/GenBank/DDBJ whole genome shotgun (WGS) entry which is preliminary data.</text>
</comment>
<dbReference type="InterPro" id="IPR032627">
    <property type="entry name" value="DUF4876"/>
</dbReference>
<sequence>MNNYINMKYIKAVLLICSISLLASCRKDFTEIESVAVVFQLRFPDNFSEGSIPHDIGIQIRNNITGELKMVSSDQEGKIALDLIPGTYSFTASHTYTAEESDNLIGHAEESFVNASLTPIVITEATQIEVKLNGSRAGGLVIREFYYSGVPTSYFYDCFVEIYNNSNATIYMDSLYMGNTKSASSAAYGFINEVDSVYLAQVWMIPGSGQERSLAPGQSLIIAMDGINHKTDPNGNPNSPVNLGPGIADFETYWPYTNRDTDAPDVPNLIHAYASTTAGFDWLPGVGGTGLVLFKLNGFDDLPVSKEPGTSSTTQYKAVPTSAVIDALDVVSNSNITADKKRLPVTVDAGMTTVGASYSGKSVRRKIKNVINGQTIFQDTNNSSADFEINDTPSPRKWN</sequence>
<protein>
    <submittedName>
        <fullName evidence="2">DUF4876 domain-containing protein</fullName>
    </submittedName>
</protein>
<keyword evidence="3" id="KW-1185">Reference proteome</keyword>
<feature type="signal peptide" evidence="1">
    <location>
        <begin position="1"/>
        <end position="23"/>
    </location>
</feature>
<dbReference type="EMBL" id="SUME01000001">
    <property type="protein sequence ID" value="TJZ63341.1"/>
    <property type="molecule type" value="Genomic_DNA"/>
</dbReference>
<evidence type="ECO:0000313" key="2">
    <source>
        <dbReference type="EMBL" id="TJZ63341.1"/>
    </source>
</evidence>
<accession>A0A4U0P771</accession>
<name>A0A4U0P771_9SPHI</name>
<gene>
    <name evidence="2" type="ORF">FAZ15_03420</name>
</gene>
<feature type="chain" id="PRO_5020544643" evidence="1">
    <location>
        <begin position="24"/>
        <end position="399"/>
    </location>
</feature>
<reference evidence="2 3" key="1">
    <citation type="submission" date="2019-04" db="EMBL/GenBank/DDBJ databases">
        <title>Sphingobacterium olei sp. nov., isolated from oil-contaminated soil.</title>
        <authorList>
            <person name="Liu B."/>
        </authorList>
    </citation>
    <scope>NUCLEOTIDE SEQUENCE [LARGE SCALE GENOMIC DNA]</scope>
    <source>
        <strain evidence="2 3">HAL-9</strain>
    </source>
</reference>
<dbReference type="Proteomes" id="UP000306808">
    <property type="component" value="Unassembled WGS sequence"/>
</dbReference>
<dbReference type="OrthoDB" id="1409865at2"/>
<organism evidence="2 3">
    <name type="scientific">Sphingobacterium olei</name>
    <dbReference type="NCBI Taxonomy" id="2571155"/>
    <lineage>
        <taxon>Bacteria</taxon>
        <taxon>Pseudomonadati</taxon>
        <taxon>Bacteroidota</taxon>
        <taxon>Sphingobacteriia</taxon>
        <taxon>Sphingobacteriales</taxon>
        <taxon>Sphingobacteriaceae</taxon>
        <taxon>Sphingobacterium</taxon>
    </lineage>
</organism>
<dbReference type="Pfam" id="PF16215">
    <property type="entry name" value="DUF4876"/>
    <property type="match status" value="1"/>
</dbReference>
<evidence type="ECO:0000256" key="1">
    <source>
        <dbReference type="SAM" id="SignalP"/>
    </source>
</evidence>
<proteinExistence type="predicted"/>
<evidence type="ECO:0000313" key="3">
    <source>
        <dbReference type="Proteomes" id="UP000306808"/>
    </source>
</evidence>